<evidence type="ECO:0000256" key="1">
    <source>
        <dbReference type="SAM" id="MobiDB-lite"/>
    </source>
</evidence>
<dbReference type="AlphaFoldDB" id="A0A9N8DAJ3"/>
<feature type="compositionally biased region" description="Low complexity" evidence="1">
    <location>
        <begin position="304"/>
        <end position="319"/>
    </location>
</feature>
<feature type="compositionally biased region" description="Low complexity" evidence="1">
    <location>
        <begin position="135"/>
        <end position="160"/>
    </location>
</feature>
<dbReference type="Pfam" id="PF20710">
    <property type="entry name" value="DUF6824"/>
    <property type="match status" value="1"/>
</dbReference>
<comment type="caution">
    <text evidence="3">The sequence shown here is derived from an EMBL/GenBank/DDBJ whole genome shotgun (WGS) entry which is preliminary data.</text>
</comment>
<name>A0A9N8DAJ3_9STRA</name>
<feature type="domain" description="DUF6824" evidence="2">
    <location>
        <begin position="16"/>
        <end position="111"/>
    </location>
</feature>
<dbReference type="EMBL" id="CAICTM010000002">
    <property type="protein sequence ID" value="CAB9496159.1"/>
    <property type="molecule type" value="Genomic_DNA"/>
</dbReference>
<feature type="compositionally biased region" description="Gly residues" evidence="1">
    <location>
        <begin position="506"/>
        <end position="520"/>
    </location>
</feature>
<protein>
    <recommendedName>
        <fullName evidence="2">DUF6824 domain-containing protein</fullName>
    </recommendedName>
</protein>
<dbReference type="OrthoDB" id="49235at2759"/>
<proteinExistence type="predicted"/>
<sequence length="566" mass="60171">MADNGLGYITELNAMDVLFGRGSGPNDHEGNIRFRHLVAERKQEYLATNHRQTKAKIAREIVNKILDDRGRFLKKVEHFEARRLGIPKGVDAWIIVDDDTVMEKAKQALRQNTAKEKRGASPTRGGASSPLRGNSPVRGVSPSRSPIPGTSPVPVRRQQQPMPTFEDLEPLPLGMNNANLAAARAAGGPFAGMSLQEQQQRIQQQVQQQVQQQAQQQLQQQVQQQQITAAAQLAALGGVPGVDPTSLAWGGSDHNRFVAAQNVAQMAGGGAGDWGRGGSNHGHGGIILPGQDAIVSNNAQLAGAGGWQQQQQQQQAADALNNMAPPNPSMLGPGQVQYSNDNNWGGNSEHTIPSGSANRGDRLPGESMEDSRKRRQSLQVEDLMDSFSKLQTGNFSAEAKLQESTDTMGTIEPIGAYDSTSMSVTSFSSSSFSLFKNAMGESTDDMAFSRGVSRSSSINEGARVDIDSSMQSMQSIGSLGNMSEVWGTRGMSLLDRLVAEERERAAGGGEEGGDGGGAAGGIADDPRPVGLMEDQPDTLQNLGASSMSVMKAAFDSNRPGDNGNAD</sequence>
<accession>A0A9N8DAJ3</accession>
<evidence type="ECO:0000313" key="3">
    <source>
        <dbReference type="EMBL" id="CAB9496159.1"/>
    </source>
</evidence>
<evidence type="ECO:0000313" key="4">
    <source>
        <dbReference type="Proteomes" id="UP001153069"/>
    </source>
</evidence>
<feature type="compositionally biased region" description="Polar residues" evidence="1">
    <location>
        <begin position="537"/>
        <end position="548"/>
    </location>
</feature>
<gene>
    <name evidence="3" type="ORF">SEMRO_2_G001350.1</name>
</gene>
<reference evidence="3" key="1">
    <citation type="submission" date="2020-06" db="EMBL/GenBank/DDBJ databases">
        <authorList>
            <consortium name="Plant Systems Biology data submission"/>
        </authorList>
    </citation>
    <scope>NUCLEOTIDE SEQUENCE</scope>
    <source>
        <strain evidence="3">D6</strain>
    </source>
</reference>
<keyword evidence="4" id="KW-1185">Reference proteome</keyword>
<feature type="compositionally biased region" description="Basic and acidic residues" evidence="1">
    <location>
        <begin position="359"/>
        <end position="372"/>
    </location>
</feature>
<feature type="region of interest" description="Disordered" evidence="1">
    <location>
        <begin position="304"/>
        <end position="379"/>
    </location>
</feature>
<dbReference type="Proteomes" id="UP001153069">
    <property type="component" value="Unassembled WGS sequence"/>
</dbReference>
<organism evidence="3 4">
    <name type="scientific">Seminavis robusta</name>
    <dbReference type="NCBI Taxonomy" id="568900"/>
    <lineage>
        <taxon>Eukaryota</taxon>
        <taxon>Sar</taxon>
        <taxon>Stramenopiles</taxon>
        <taxon>Ochrophyta</taxon>
        <taxon>Bacillariophyta</taxon>
        <taxon>Bacillariophyceae</taxon>
        <taxon>Bacillariophycidae</taxon>
        <taxon>Naviculales</taxon>
        <taxon>Naviculaceae</taxon>
        <taxon>Seminavis</taxon>
    </lineage>
</organism>
<feature type="region of interest" description="Disordered" evidence="1">
    <location>
        <begin position="504"/>
        <end position="566"/>
    </location>
</feature>
<evidence type="ECO:0000259" key="2">
    <source>
        <dbReference type="Pfam" id="PF20710"/>
    </source>
</evidence>
<dbReference type="InterPro" id="IPR049227">
    <property type="entry name" value="DUF6824"/>
</dbReference>
<feature type="compositionally biased region" description="Polar residues" evidence="1">
    <location>
        <begin position="336"/>
        <end position="357"/>
    </location>
</feature>
<feature type="region of interest" description="Disordered" evidence="1">
    <location>
        <begin position="109"/>
        <end position="160"/>
    </location>
</feature>